<dbReference type="OrthoDB" id="9802958at2"/>
<dbReference type="CDD" id="cd08070">
    <property type="entry name" value="MPN_like"/>
    <property type="match status" value="1"/>
</dbReference>
<keyword evidence="2" id="KW-0479">Metal-binding</keyword>
<dbReference type="PANTHER" id="PTHR34858:SF1">
    <property type="entry name" value="CYSO-CYSTEINE PEPTIDASE"/>
    <property type="match status" value="1"/>
</dbReference>
<evidence type="ECO:0000259" key="6">
    <source>
        <dbReference type="PROSITE" id="PS50249"/>
    </source>
</evidence>
<keyword evidence="1" id="KW-0645">Protease</keyword>
<dbReference type="Gene3D" id="3.40.140.10">
    <property type="entry name" value="Cytidine Deaminase, domain 2"/>
    <property type="match status" value="1"/>
</dbReference>
<dbReference type="GO" id="GO:0008235">
    <property type="term" value="F:metalloexopeptidase activity"/>
    <property type="evidence" value="ECO:0007669"/>
    <property type="project" value="TreeGrafter"/>
</dbReference>
<comment type="caution">
    <text evidence="7">The sequence shown here is derived from an EMBL/GenBank/DDBJ whole genome shotgun (WGS) entry which is preliminary data.</text>
</comment>
<organism evidence="7 8">
    <name type="scientific">Pontixanthobacter luteolus</name>
    <dbReference type="NCBI Taxonomy" id="295089"/>
    <lineage>
        <taxon>Bacteria</taxon>
        <taxon>Pseudomonadati</taxon>
        <taxon>Pseudomonadota</taxon>
        <taxon>Alphaproteobacteria</taxon>
        <taxon>Sphingomonadales</taxon>
        <taxon>Erythrobacteraceae</taxon>
        <taxon>Pontixanthobacter</taxon>
    </lineage>
</organism>
<evidence type="ECO:0000256" key="4">
    <source>
        <dbReference type="ARBA" id="ARBA00022833"/>
    </source>
</evidence>
<keyword evidence="4" id="KW-0862">Zinc</keyword>
<dbReference type="PANTHER" id="PTHR34858">
    <property type="entry name" value="CYSO-CYSTEINE PEPTIDASE"/>
    <property type="match status" value="1"/>
</dbReference>
<evidence type="ECO:0000256" key="2">
    <source>
        <dbReference type="ARBA" id="ARBA00022723"/>
    </source>
</evidence>
<dbReference type="InterPro" id="IPR037518">
    <property type="entry name" value="MPN"/>
</dbReference>
<protein>
    <submittedName>
        <fullName evidence="7">Peptidase</fullName>
    </submittedName>
</protein>
<gene>
    <name evidence="7" type="ORF">GRI43_07885</name>
</gene>
<dbReference type="SMART" id="SM00232">
    <property type="entry name" value="JAB_MPN"/>
    <property type="match status" value="1"/>
</dbReference>
<dbReference type="PROSITE" id="PS50249">
    <property type="entry name" value="MPN"/>
    <property type="match status" value="1"/>
</dbReference>
<dbReference type="InterPro" id="IPR000555">
    <property type="entry name" value="JAMM/MPN+_dom"/>
</dbReference>
<keyword evidence="8" id="KW-1185">Reference proteome</keyword>
<evidence type="ECO:0000256" key="5">
    <source>
        <dbReference type="ARBA" id="ARBA00023049"/>
    </source>
</evidence>
<keyword evidence="3" id="KW-0378">Hydrolase</keyword>
<dbReference type="InterPro" id="IPR028090">
    <property type="entry name" value="JAB_dom_prok"/>
</dbReference>
<dbReference type="Pfam" id="PF14464">
    <property type="entry name" value="Prok-JAB"/>
    <property type="match status" value="1"/>
</dbReference>
<dbReference type="EMBL" id="WTYP01000001">
    <property type="protein sequence ID" value="MXP47310.1"/>
    <property type="molecule type" value="Genomic_DNA"/>
</dbReference>
<dbReference type="AlphaFoldDB" id="A0A6I4V3E2"/>
<feature type="domain" description="MPN" evidence="6">
    <location>
        <begin position="3"/>
        <end position="131"/>
    </location>
</feature>
<dbReference type="GO" id="GO:0008270">
    <property type="term" value="F:zinc ion binding"/>
    <property type="evidence" value="ECO:0007669"/>
    <property type="project" value="TreeGrafter"/>
</dbReference>
<accession>A0A6I4V3E2</accession>
<proteinExistence type="predicted"/>
<dbReference type="SUPFAM" id="SSF102712">
    <property type="entry name" value="JAB1/MPN domain"/>
    <property type="match status" value="1"/>
</dbReference>
<evidence type="ECO:0000313" key="7">
    <source>
        <dbReference type="EMBL" id="MXP47310.1"/>
    </source>
</evidence>
<evidence type="ECO:0000256" key="1">
    <source>
        <dbReference type="ARBA" id="ARBA00022670"/>
    </source>
</evidence>
<keyword evidence="5" id="KW-0482">Metalloprotease</keyword>
<dbReference type="GO" id="GO:0006508">
    <property type="term" value="P:proteolysis"/>
    <property type="evidence" value="ECO:0007669"/>
    <property type="project" value="UniProtKB-KW"/>
</dbReference>
<name>A0A6I4V3E2_9SPHN</name>
<evidence type="ECO:0000256" key="3">
    <source>
        <dbReference type="ARBA" id="ARBA00022801"/>
    </source>
</evidence>
<dbReference type="InterPro" id="IPR051929">
    <property type="entry name" value="VirAsm_ModProt"/>
</dbReference>
<evidence type="ECO:0000313" key="8">
    <source>
        <dbReference type="Proteomes" id="UP000471435"/>
    </source>
</evidence>
<sequence>MTLHISSKVLDAMKEAAASAAPLECCGILLGRGDTIIGAVPTANVHPLPAAHFEIDPAALISAYRDERGGGPAIAGFYHSHPNGVAVPSATDAAMAAHDGRIWAIIGAGNIRFWRDESTGFNELSYAAITG</sequence>
<reference evidence="7 8" key="1">
    <citation type="submission" date="2019-12" db="EMBL/GenBank/DDBJ databases">
        <title>Genomic-based taxomic classification of the family Erythrobacteraceae.</title>
        <authorList>
            <person name="Xu L."/>
        </authorList>
    </citation>
    <scope>NUCLEOTIDE SEQUENCE [LARGE SCALE GENOMIC DNA]</scope>
    <source>
        <strain evidence="7 8">SW-109</strain>
    </source>
</reference>
<dbReference type="Proteomes" id="UP000471435">
    <property type="component" value="Unassembled WGS sequence"/>
</dbReference>
<dbReference type="RefSeq" id="WP_160730442.1">
    <property type="nucleotide sequence ID" value="NZ_WTYP01000001.1"/>
</dbReference>